<sequence length="328" mass="36334">MDAKAAGKTWILEGGDDNNNSGTGGEPKAHMAYKGLENPLVLTMTTTVVSYCYFDLRMYPFDQQQCHVQVQLSQASRSQVEVSESSHVVWCSKGREEYQVTKCFLCVSPGGFNLTLGLERRSEYHVWATYLPTALLLGIGYGTLFLPVESFPERGGMSLTTLLVLISLYTETASTLPKTPYLKLIDIWFVFNIVYLSLIITTHLVACRTPSHPTHKHRKVPLLMHYFHEQEKEEEEEKKRSSGPTLILKVAQYTFGDGQGDGRDAGVDKDEEGDDGIDAGIDNKDRDSGISEDSGHIEGENDGTDVEGFGVSKGEVTGDRVGEEGHIW</sequence>
<dbReference type="EMBL" id="JAWQEG010000126">
    <property type="protein sequence ID" value="KAK3894263.1"/>
    <property type="molecule type" value="Genomic_DNA"/>
</dbReference>
<protein>
    <recommendedName>
        <fullName evidence="5">Neurotransmitter-gated ion-channel transmembrane domain-containing protein</fullName>
    </recommendedName>
</protein>
<comment type="subcellular location">
    <subcellularLocation>
        <location evidence="1">Membrane</location>
        <topology evidence="1">Multi-pass membrane protein</topology>
    </subcellularLocation>
</comment>
<dbReference type="Proteomes" id="UP001286313">
    <property type="component" value="Unassembled WGS sequence"/>
</dbReference>
<dbReference type="InterPro" id="IPR018000">
    <property type="entry name" value="Neurotransmitter_ion_chnl_CS"/>
</dbReference>
<feature type="transmembrane region" description="Helical" evidence="4">
    <location>
        <begin position="184"/>
        <end position="206"/>
    </location>
</feature>
<dbReference type="AlphaFoldDB" id="A0AAE1L3F9"/>
<dbReference type="InterPro" id="IPR006201">
    <property type="entry name" value="Neur_channel"/>
</dbReference>
<name>A0AAE1L3F9_PETCI</name>
<dbReference type="GO" id="GO:0005230">
    <property type="term" value="F:extracellular ligand-gated monoatomic ion channel activity"/>
    <property type="evidence" value="ECO:0007669"/>
    <property type="project" value="InterPro"/>
</dbReference>
<feature type="region of interest" description="Disordered" evidence="3">
    <location>
        <begin position="255"/>
        <end position="328"/>
    </location>
</feature>
<feature type="domain" description="Neurotransmitter-gated ion-channel transmembrane" evidence="5">
    <location>
        <begin position="129"/>
        <end position="239"/>
    </location>
</feature>
<dbReference type="Gene3D" id="2.70.170.10">
    <property type="entry name" value="Neurotransmitter-gated ion-channel ligand-binding domain"/>
    <property type="match status" value="1"/>
</dbReference>
<comment type="caution">
    <text evidence="6">The sequence shown here is derived from an EMBL/GenBank/DDBJ whole genome shotgun (WGS) entry which is preliminary data.</text>
</comment>
<evidence type="ECO:0000256" key="4">
    <source>
        <dbReference type="SAM" id="Phobius"/>
    </source>
</evidence>
<keyword evidence="7" id="KW-1185">Reference proteome</keyword>
<evidence type="ECO:0000259" key="5">
    <source>
        <dbReference type="Pfam" id="PF02932"/>
    </source>
</evidence>
<organism evidence="6 7">
    <name type="scientific">Petrolisthes cinctipes</name>
    <name type="common">Flat porcelain crab</name>
    <dbReference type="NCBI Taxonomy" id="88211"/>
    <lineage>
        <taxon>Eukaryota</taxon>
        <taxon>Metazoa</taxon>
        <taxon>Ecdysozoa</taxon>
        <taxon>Arthropoda</taxon>
        <taxon>Crustacea</taxon>
        <taxon>Multicrustacea</taxon>
        <taxon>Malacostraca</taxon>
        <taxon>Eumalacostraca</taxon>
        <taxon>Eucarida</taxon>
        <taxon>Decapoda</taxon>
        <taxon>Pleocyemata</taxon>
        <taxon>Anomura</taxon>
        <taxon>Galatheoidea</taxon>
        <taxon>Porcellanidae</taxon>
        <taxon>Petrolisthes</taxon>
    </lineage>
</organism>
<dbReference type="SUPFAM" id="SSF90112">
    <property type="entry name" value="Neurotransmitter-gated ion-channel transmembrane pore"/>
    <property type="match status" value="1"/>
</dbReference>
<keyword evidence="4" id="KW-1133">Transmembrane helix</keyword>
<feature type="compositionally biased region" description="Basic and acidic residues" evidence="3">
    <location>
        <begin position="281"/>
        <end position="299"/>
    </location>
</feature>
<keyword evidence="4" id="KW-0812">Transmembrane</keyword>
<evidence type="ECO:0000313" key="7">
    <source>
        <dbReference type="Proteomes" id="UP001286313"/>
    </source>
</evidence>
<keyword evidence="2 4" id="KW-0472">Membrane</keyword>
<dbReference type="InterPro" id="IPR038050">
    <property type="entry name" value="Neuro_actylchol_rec"/>
</dbReference>
<feature type="compositionally biased region" description="Basic and acidic residues" evidence="3">
    <location>
        <begin position="316"/>
        <end position="328"/>
    </location>
</feature>
<reference evidence="6" key="1">
    <citation type="submission" date="2023-10" db="EMBL/GenBank/DDBJ databases">
        <title>Genome assemblies of two species of porcelain crab, Petrolisthes cinctipes and Petrolisthes manimaculis (Anomura: Porcellanidae).</title>
        <authorList>
            <person name="Angst P."/>
        </authorList>
    </citation>
    <scope>NUCLEOTIDE SEQUENCE</scope>
    <source>
        <strain evidence="6">PB745_01</strain>
        <tissue evidence="6">Gill</tissue>
    </source>
</reference>
<dbReference type="InterPro" id="IPR006029">
    <property type="entry name" value="Neurotrans-gated_channel_TM"/>
</dbReference>
<feature type="region of interest" description="Disordered" evidence="3">
    <location>
        <begin position="1"/>
        <end position="26"/>
    </location>
</feature>
<dbReference type="Pfam" id="PF02932">
    <property type="entry name" value="Neur_chan_memb"/>
    <property type="match status" value="1"/>
</dbReference>
<dbReference type="InterPro" id="IPR036734">
    <property type="entry name" value="Neur_chan_lig-bd_sf"/>
</dbReference>
<evidence type="ECO:0000256" key="2">
    <source>
        <dbReference type="ARBA" id="ARBA00023136"/>
    </source>
</evidence>
<dbReference type="PANTHER" id="PTHR18945">
    <property type="entry name" value="NEUROTRANSMITTER GATED ION CHANNEL"/>
    <property type="match status" value="1"/>
</dbReference>
<gene>
    <name evidence="6" type="ORF">Pcinc_001958</name>
</gene>
<dbReference type="InterPro" id="IPR036719">
    <property type="entry name" value="Neuro-gated_channel_TM_sf"/>
</dbReference>
<dbReference type="Gene3D" id="1.20.58.390">
    <property type="entry name" value="Neurotransmitter-gated ion-channel transmembrane domain"/>
    <property type="match status" value="1"/>
</dbReference>
<dbReference type="SUPFAM" id="SSF63712">
    <property type="entry name" value="Nicotinic receptor ligand binding domain-like"/>
    <property type="match status" value="1"/>
</dbReference>
<proteinExistence type="predicted"/>
<evidence type="ECO:0000313" key="6">
    <source>
        <dbReference type="EMBL" id="KAK3894263.1"/>
    </source>
</evidence>
<feature type="transmembrane region" description="Helical" evidence="4">
    <location>
        <begin position="127"/>
        <end position="148"/>
    </location>
</feature>
<accession>A0AAE1L3F9</accession>
<evidence type="ECO:0000256" key="1">
    <source>
        <dbReference type="ARBA" id="ARBA00004141"/>
    </source>
</evidence>
<dbReference type="GO" id="GO:0016020">
    <property type="term" value="C:membrane"/>
    <property type="evidence" value="ECO:0007669"/>
    <property type="project" value="UniProtKB-SubCell"/>
</dbReference>
<dbReference type="PROSITE" id="PS00236">
    <property type="entry name" value="NEUROTR_ION_CHANNEL"/>
    <property type="match status" value="1"/>
</dbReference>
<evidence type="ECO:0000256" key="3">
    <source>
        <dbReference type="SAM" id="MobiDB-lite"/>
    </source>
</evidence>
<dbReference type="GO" id="GO:0004888">
    <property type="term" value="F:transmembrane signaling receptor activity"/>
    <property type="evidence" value="ECO:0007669"/>
    <property type="project" value="InterPro"/>
</dbReference>